<dbReference type="InterPro" id="IPR001030">
    <property type="entry name" value="Acoase/IPM_deHydtase_lsu_aba"/>
</dbReference>
<keyword evidence="7" id="KW-0004">4Fe-4S</keyword>
<comment type="cofactor">
    <cofactor evidence="2">
        <name>[4Fe-4S] cluster</name>
        <dbReference type="ChEBI" id="CHEBI:49883"/>
    </cofactor>
</comment>
<dbReference type="InterPro" id="IPR050067">
    <property type="entry name" value="IPM_dehydratase_rel_enz"/>
</dbReference>
<dbReference type="Pfam" id="PF00330">
    <property type="entry name" value="Aconitase"/>
    <property type="match status" value="2"/>
</dbReference>
<evidence type="ECO:0000256" key="11">
    <source>
        <dbReference type="ARBA" id="ARBA00023014"/>
    </source>
</evidence>
<dbReference type="PANTHER" id="PTHR43822">
    <property type="entry name" value="HOMOACONITASE, MITOCHONDRIAL-RELATED"/>
    <property type="match status" value="1"/>
</dbReference>
<keyword evidence="13" id="KW-0100">Branched-chain amino acid biosynthesis</keyword>
<reference evidence="15 16" key="1">
    <citation type="journal article" date="2020" name="BMC Genomics">
        <title>Correction to: Identification and distribution of gene clusters required for synthesis of sphingolipid metabolism inhibitors in diverse species of the filamentous fungus Fusarium.</title>
        <authorList>
            <person name="Kim H.S."/>
            <person name="Lohmar J.M."/>
            <person name="Busman M."/>
            <person name="Brown D.W."/>
            <person name="Naumann T.A."/>
            <person name="Divon H.H."/>
            <person name="Lysoe E."/>
            <person name="Uhlig S."/>
            <person name="Proctor R.H."/>
        </authorList>
    </citation>
    <scope>NUCLEOTIDE SEQUENCE [LARGE SCALE GENOMIC DNA]</scope>
    <source>
        <strain evidence="15 16">NRRL 25214</strain>
    </source>
</reference>
<evidence type="ECO:0000256" key="6">
    <source>
        <dbReference type="ARBA" id="ARBA00022430"/>
    </source>
</evidence>
<dbReference type="GO" id="GO:0003861">
    <property type="term" value="F:3-isopropylmalate dehydratase activity"/>
    <property type="evidence" value="ECO:0007669"/>
    <property type="project" value="UniProtKB-EC"/>
</dbReference>
<dbReference type="InterPro" id="IPR015931">
    <property type="entry name" value="Acnase/IPM_dHydase_lsu_aba_1/3"/>
</dbReference>
<dbReference type="GO" id="GO:0051539">
    <property type="term" value="F:4 iron, 4 sulfur cluster binding"/>
    <property type="evidence" value="ECO:0007669"/>
    <property type="project" value="UniProtKB-KW"/>
</dbReference>
<evidence type="ECO:0000256" key="8">
    <source>
        <dbReference type="ARBA" id="ARBA00022605"/>
    </source>
</evidence>
<keyword evidence="9" id="KW-0479">Metal-binding</keyword>
<evidence type="ECO:0000313" key="16">
    <source>
        <dbReference type="Proteomes" id="UP000573603"/>
    </source>
</evidence>
<keyword evidence="8" id="KW-0028">Amino-acid biosynthesis</keyword>
<dbReference type="SUPFAM" id="SSF53732">
    <property type="entry name" value="Aconitase iron-sulfur domain"/>
    <property type="match status" value="1"/>
</dbReference>
<dbReference type="PRINTS" id="PR00415">
    <property type="entry name" value="ACONITASE"/>
</dbReference>
<evidence type="ECO:0000256" key="10">
    <source>
        <dbReference type="ARBA" id="ARBA00023004"/>
    </source>
</evidence>
<gene>
    <name evidence="15" type="ORF">FANTH_7763</name>
</gene>
<dbReference type="EC" id="4.2.1.33" evidence="5"/>
<dbReference type="InterPro" id="IPR036008">
    <property type="entry name" value="Aconitase_4Fe-4S_dom"/>
</dbReference>
<proteinExistence type="predicted"/>
<evidence type="ECO:0000256" key="1">
    <source>
        <dbReference type="ARBA" id="ARBA00000491"/>
    </source>
</evidence>
<keyword evidence="6" id="KW-0432">Leucine biosynthesis</keyword>
<dbReference type="Gene3D" id="3.30.499.10">
    <property type="entry name" value="Aconitase, domain 3"/>
    <property type="match status" value="3"/>
</dbReference>
<evidence type="ECO:0000256" key="13">
    <source>
        <dbReference type="ARBA" id="ARBA00023304"/>
    </source>
</evidence>
<dbReference type="Proteomes" id="UP000573603">
    <property type="component" value="Unassembled WGS sequence"/>
</dbReference>
<comment type="caution">
    <text evidence="15">The sequence shown here is derived from an EMBL/GenBank/DDBJ whole genome shotgun (WGS) entry which is preliminary data.</text>
</comment>
<comment type="pathway">
    <text evidence="4">Amino-acid biosynthesis; L-leucine biosynthesis; L-leucine from 3-methyl-2-oxobutanoate: step 2/4.</text>
</comment>
<feature type="domain" description="Aconitase/3-isopropylmalate dehydratase large subunit alpha/beta/alpha" evidence="14">
    <location>
        <begin position="13"/>
        <end position="157"/>
    </location>
</feature>
<evidence type="ECO:0000256" key="12">
    <source>
        <dbReference type="ARBA" id="ARBA00023239"/>
    </source>
</evidence>
<dbReference type="EMBL" id="JABEVY010000177">
    <property type="protein sequence ID" value="KAF5244319.1"/>
    <property type="molecule type" value="Genomic_DNA"/>
</dbReference>
<evidence type="ECO:0000256" key="5">
    <source>
        <dbReference type="ARBA" id="ARBA00011998"/>
    </source>
</evidence>
<name>A0A8H4ZCV7_9HYPO</name>
<sequence length="307" mass="33395">MPSSEMNPQTLYDKVLSAHVVEEKLDGTILLYIDRHLVHEVTSPQAFEGLRNAGRQVRRPDCTLATTDHNVPTTSRKALKDIASFIKEDDSRTQCMTLKENVKAFGITYFGLGDKRQGIVHVINPEQGFTLPSTSIICSNSYTSTYSTFSALAFSISIMDSKLSSGIGSKDIILYAISQIGMAGGTGAVIKFCGPGTSPKDIIPITSTVPNPKTFTTKAKKAMGRRILEYIGLTVGIPIEDIIINKVFIGSYMNSRIKDIRAAATVIRGKKIATNIQRALVIPGSGLIKTQAENEGLNQIFITTSFE</sequence>
<organism evidence="15 16">
    <name type="scientific">Fusarium anthophilum</name>
    <dbReference type="NCBI Taxonomy" id="48485"/>
    <lineage>
        <taxon>Eukaryota</taxon>
        <taxon>Fungi</taxon>
        <taxon>Dikarya</taxon>
        <taxon>Ascomycota</taxon>
        <taxon>Pezizomycotina</taxon>
        <taxon>Sordariomycetes</taxon>
        <taxon>Hypocreomycetidae</taxon>
        <taxon>Hypocreales</taxon>
        <taxon>Nectriaceae</taxon>
        <taxon>Fusarium</taxon>
        <taxon>Fusarium fujikuroi species complex</taxon>
    </lineage>
</organism>
<protein>
    <recommendedName>
        <fullName evidence="5">3-isopropylmalate dehydratase</fullName>
        <ecNumber evidence="5">4.2.1.33</ecNumber>
    </recommendedName>
</protein>
<evidence type="ECO:0000259" key="14">
    <source>
        <dbReference type="Pfam" id="PF00330"/>
    </source>
</evidence>
<dbReference type="PANTHER" id="PTHR43822:SF9">
    <property type="entry name" value="3-ISOPROPYLMALATE DEHYDRATASE"/>
    <property type="match status" value="1"/>
</dbReference>
<feature type="domain" description="Aconitase/3-isopropylmalate dehydratase large subunit alpha/beta/alpha" evidence="14">
    <location>
        <begin position="196"/>
        <end position="307"/>
    </location>
</feature>
<dbReference type="GO" id="GO:0009098">
    <property type="term" value="P:L-leucine biosynthetic process"/>
    <property type="evidence" value="ECO:0007669"/>
    <property type="project" value="UniProtKB-KW"/>
</dbReference>
<evidence type="ECO:0000256" key="3">
    <source>
        <dbReference type="ARBA" id="ARBA00002695"/>
    </source>
</evidence>
<evidence type="ECO:0000313" key="15">
    <source>
        <dbReference type="EMBL" id="KAF5244319.1"/>
    </source>
</evidence>
<evidence type="ECO:0000256" key="9">
    <source>
        <dbReference type="ARBA" id="ARBA00022723"/>
    </source>
</evidence>
<keyword evidence="12" id="KW-0456">Lyase</keyword>
<dbReference type="GO" id="GO:0046872">
    <property type="term" value="F:metal ion binding"/>
    <property type="evidence" value="ECO:0007669"/>
    <property type="project" value="UniProtKB-KW"/>
</dbReference>
<dbReference type="AlphaFoldDB" id="A0A8H4ZCV7"/>
<comment type="function">
    <text evidence="3">Catalyzes the isomerization between 2-isopropylmalate and 3-isopropylmalate, via the formation of 2-isopropylmaleate.</text>
</comment>
<comment type="catalytic activity">
    <reaction evidence="1">
        <text>(2R,3S)-3-isopropylmalate = (2S)-2-isopropylmalate</text>
        <dbReference type="Rhea" id="RHEA:32287"/>
        <dbReference type="ChEBI" id="CHEBI:1178"/>
        <dbReference type="ChEBI" id="CHEBI:35121"/>
        <dbReference type="EC" id="4.2.1.33"/>
    </reaction>
</comment>
<keyword evidence="10" id="KW-0408">Iron</keyword>
<evidence type="ECO:0000256" key="2">
    <source>
        <dbReference type="ARBA" id="ARBA00001966"/>
    </source>
</evidence>
<evidence type="ECO:0000256" key="4">
    <source>
        <dbReference type="ARBA" id="ARBA00004729"/>
    </source>
</evidence>
<keyword evidence="11" id="KW-0411">Iron-sulfur</keyword>
<accession>A0A8H4ZCV7</accession>
<evidence type="ECO:0000256" key="7">
    <source>
        <dbReference type="ARBA" id="ARBA00022485"/>
    </source>
</evidence>
<keyword evidence="16" id="KW-1185">Reference proteome</keyword>